<accession>A0A7C4W6W4</accession>
<dbReference type="SUPFAM" id="SSF55073">
    <property type="entry name" value="Nucleotide cyclase"/>
    <property type="match status" value="1"/>
</dbReference>
<keyword evidence="2" id="KW-0472">Membrane</keyword>
<proteinExistence type="predicted"/>
<reference evidence="4" key="1">
    <citation type="journal article" date="2020" name="mSystems">
        <title>Genome- and Community-Level Interaction Insights into Carbon Utilization and Element Cycling Functions of Hydrothermarchaeota in Hydrothermal Sediment.</title>
        <authorList>
            <person name="Zhou Z."/>
            <person name="Liu Y."/>
            <person name="Xu W."/>
            <person name="Pan J."/>
            <person name="Luo Z.H."/>
            <person name="Li M."/>
        </authorList>
    </citation>
    <scope>NUCLEOTIDE SEQUENCE [LARGE SCALE GENOMIC DNA]</scope>
    <source>
        <strain evidence="4">SpSt-604</strain>
    </source>
</reference>
<keyword evidence="1" id="KW-0175">Coiled coil</keyword>
<dbReference type="InterPro" id="IPR029787">
    <property type="entry name" value="Nucleotide_cyclase"/>
</dbReference>
<dbReference type="NCBIfam" id="TIGR00254">
    <property type="entry name" value="GGDEF"/>
    <property type="match status" value="1"/>
</dbReference>
<protein>
    <submittedName>
        <fullName evidence="4">GGDEF domain-containing protein</fullName>
    </submittedName>
</protein>
<dbReference type="InterPro" id="IPR050469">
    <property type="entry name" value="Diguanylate_Cyclase"/>
</dbReference>
<comment type="caution">
    <text evidence="4">The sequence shown here is derived from an EMBL/GenBank/DDBJ whole genome shotgun (WGS) entry which is preliminary data.</text>
</comment>
<keyword evidence="2" id="KW-0812">Transmembrane</keyword>
<feature type="coiled-coil region" evidence="1">
    <location>
        <begin position="307"/>
        <end position="344"/>
    </location>
</feature>
<dbReference type="PROSITE" id="PS50887">
    <property type="entry name" value="GGDEF"/>
    <property type="match status" value="1"/>
</dbReference>
<dbReference type="Pfam" id="PF00990">
    <property type="entry name" value="GGDEF"/>
    <property type="match status" value="1"/>
</dbReference>
<dbReference type="CDD" id="cd01949">
    <property type="entry name" value="GGDEF"/>
    <property type="match status" value="1"/>
</dbReference>
<dbReference type="SMART" id="SM00267">
    <property type="entry name" value="GGDEF"/>
    <property type="match status" value="1"/>
</dbReference>
<evidence type="ECO:0000313" key="4">
    <source>
        <dbReference type="EMBL" id="HGU42150.1"/>
    </source>
</evidence>
<dbReference type="AlphaFoldDB" id="A0A7C4W6W4"/>
<dbReference type="InterPro" id="IPR000160">
    <property type="entry name" value="GGDEF_dom"/>
</dbReference>
<sequence>MIAQKLRKLVIQSSIIFVIFTFVLGILLLKNLKSAFDVQFKEFSLNVSKALEFQFSQKTKELQRTFDNLKSLFDRLPLSEEEYVFFKESLISNLKMLNIDFLAIYETSGLVQIHYLGEQHSTRAENLLNRLSLKQLTGKSHFFLDIPNLSFPIELFVLYPSPKILKLWEVETPSIILVGKYWTVTDFVKLEELTGASVSYSTNPGNSSLTKLVYSYPLTDQSNKNFGYLVFSKNFTLLTKYLVYVVILVILSIILLISILSIFYLQLKKLALAPFSDIIYAIDNHTPDTVEKYIYRDDEIGSLANAIKNYLHQREQINLYLKELETKNQSLRSLNEQIRQLLEKDVLTGLLTRYVFNSQIERLYVSSKADRIPLSAISIDADNFKKINDTFGHNVGDEVLKGIAEVILKNVRASDFPIRMGGEEILILLPEADIDAAHLIAERIRTKVEEKFKETPYKVTISLGVTQLKGNDTIESFLKRADEALYISKSNGKNRTTVLF</sequence>
<dbReference type="Gene3D" id="3.30.70.270">
    <property type="match status" value="1"/>
</dbReference>
<name>A0A7C4W6W4_FERPE</name>
<keyword evidence="2" id="KW-1133">Transmembrane helix</keyword>
<dbReference type="GO" id="GO:0052621">
    <property type="term" value="F:diguanylate cyclase activity"/>
    <property type="evidence" value="ECO:0007669"/>
    <property type="project" value="TreeGrafter"/>
</dbReference>
<evidence type="ECO:0000256" key="1">
    <source>
        <dbReference type="SAM" id="Coils"/>
    </source>
</evidence>
<feature type="transmembrane region" description="Helical" evidence="2">
    <location>
        <begin position="241"/>
        <end position="265"/>
    </location>
</feature>
<gene>
    <name evidence="4" type="ORF">ENT72_04445</name>
</gene>
<dbReference type="EMBL" id="DSZT01000139">
    <property type="protein sequence ID" value="HGU42150.1"/>
    <property type="molecule type" value="Genomic_DNA"/>
</dbReference>
<evidence type="ECO:0000259" key="3">
    <source>
        <dbReference type="PROSITE" id="PS50887"/>
    </source>
</evidence>
<feature type="domain" description="GGDEF" evidence="3">
    <location>
        <begin position="372"/>
        <end position="500"/>
    </location>
</feature>
<organism evidence="4">
    <name type="scientific">Fervidobacterium pennivorans</name>
    <dbReference type="NCBI Taxonomy" id="93466"/>
    <lineage>
        <taxon>Bacteria</taxon>
        <taxon>Thermotogati</taxon>
        <taxon>Thermotogota</taxon>
        <taxon>Thermotogae</taxon>
        <taxon>Thermotogales</taxon>
        <taxon>Fervidobacteriaceae</taxon>
        <taxon>Fervidobacterium</taxon>
    </lineage>
</organism>
<dbReference type="PANTHER" id="PTHR45138">
    <property type="entry name" value="REGULATORY COMPONENTS OF SENSORY TRANSDUCTION SYSTEM"/>
    <property type="match status" value="1"/>
</dbReference>
<evidence type="ECO:0000256" key="2">
    <source>
        <dbReference type="SAM" id="Phobius"/>
    </source>
</evidence>
<feature type="transmembrane region" description="Helical" evidence="2">
    <location>
        <begin position="9"/>
        <end position="29"/>
    </location>
</feature>
<dbReference type="PANTHER" id="PTHR45138:SF9">
    <property type="entry name" value="DIGUANYLATE CYCLASE DGCM-RELATED"/>
    <property type="match status" value="1"/>
</dbReference>
<dbReference type="FunFam" id="3.30.70.270:FF:000001">
    <property type="entry name" value="Diguanylate cyclase domain protein"/>
    <property type="match status" value="1"/>
</dbReference>
<dbReference type="InterPro" id="IPR043128">
    <property type="entry name" value="Rev_trsase/Diguanyl_cyclase"/>
</dbReference>